<proteinExistence type="predicted"/>
<dbReference type="EMBL" id="MHRK01000053">
    <property type="protein sequence ID" value="OHA22436.1"/>
    <property type="molecule type" value="Genomic_DNA"/>
</dbReference>
<accession>A0A1G2MEW3</accession>
<protein>
    <submittedName>
        <fullName evidence="2">Uncharacterized protein</fullName>
    </submittedName>
</protein>
<dbReference type="STRING" id="1802306.A3C72_03350"/>
<name>A0A1G2MEW3_9BACT</name>
<evidence type="ECO:0000256" key="1">
    <source>
        <dbReference type="SAM" id="MobiDB-lite"/>
    </source>
</evidence>
<dbReference type="Proteomes" id="UP000177130">
    <property type="component" value="Unassembled WGS sequence"/>
</dbReference>
<comment type="caution">
    <text evidence="2">The sequence shown here is derived from an EMBL/GenBank/DDBJ whole genome shotgun (WGS) entry which is preliminary data.</text>
</comment>
<dbReference type="AlphaFoldDB" id="A0A1G2MEW3"/>
<gene>
    <name evidence="2" type="ORF">A3C72_03350</name>
</gene>
<reference evidence="2 3" key="1">
    <citation type="journal article" date="2016" name="Nat. Commun.">
        <title>Thousands of microbial genomes shed light on interconnected biogeochemical processes in an aquifer system.</title>
        <authorList>
            <person name="Anantharaman K."/>
            <person name="Brown C.T."/>
            <person name="Hug L.A."/>
            <person name="Sharon I."/>
            <person name="Castelle C.J."/>
            <person name="Probst A.J."/>
            <person name="Thomas B.C."/>
            <person name="Singh A."/>
            <person name="Wilkins M.J."/>
            <person name="Karaoz U."/>
            <person name="Brodie E.L."/>
            <person name="Williams K.H."/>
            <person name="Hubbard S.S."/>
            <person name="Banfield J.F."/>
        </authorList>
    </citation>
    <scope>NUCLEOTIDE SEQUENCE [LARGE SCALE GENOMIC DNA]</scope>
</reference>
<feature type="region of interest" description="Disordered" evidence="1">
    <location>
        <begin position="27"/>
        <end position="71"/>
    </location>
</feature>
<sequence length="71" mass="8165">MTGSVVPNHNNHFILVLFLGQEMGTKKWGQQRNGDNKEMGTTKKWGQQRNGDRHHLAEMITTKKWGQTPFS</sequence>
<evidence type="ECO:0000313" key="2">
    <source>
        <dbReference type="EMBL" id="OHA22436.1"/>
    </source>
</evidence>
<evidence type="ECO:0000313" key="3">
    <source>
        <dbReference type="Proteomes" id="UP000177130"/>
    </source>
</evidence>
<organism evidence="2 3">
    <name type="scientific">Candidatus Taylorbacteria bacterium RIFCSPHIGHO2_02_FULL_43_32b</name>
    <dbReference type="NCBI Taxonomy" id="1802306"/>
    <lineage>
        <taxon>Bacteria</taxon>
        <taxon>Candidatus Tayloriibacteriota</taxon>
    </lineage>
</organism>